<accession>A0A3A3GLX8</accession>
<name>A0A3A3GLX8_PANTH</name>
<dbReference type="EMBL" id="QYZD01000009">
    <property type="protein sequence ID" value="RJG23773.1"/>
    <property type="molecule type" value="Genomic_DNA"/>
</dbReference>
<dbReference type="Proteomes" id="UP000266177">
    <property type="component" value="Unassembled WGS sequence"/>
</dbReference>
<organism evidence="1 2">
    <name type="scientific">Paenibacillus thiaminolyticus</name>
    <name type="common">Bacillus thiaminolyticus</name>
    <dbReference type="NCBI Taxonomy" id="49283"/>
    <lineage>
        <taxon>Bacteria</taxon>
        <taxon>Bacillati</taxon>
        <taxon>Bacillota</taxon>
        <taxon>Bacilli</taxon>
        <taxon>Bacillales</taxon>
        <taxon>Paenibacillaceae</taxon>
        <taxon>Paenibacillus</taxon>
    </lineage>
</organism>
<sequence>MHYFNVALCPEKNRLPYLQGSFVRPHVYLFEDCPAGDEDDAYSLSYHKMQNLIASTPYQAHINLYATHMDSLLRGAVDGFIHYQSRSCRRLLVWMIYSLQKDSKAWGYYQHAIE</sequence>
<gene>
    <name evidence="1" type="ORF">DQX05_12165</name>
</gene>
<evidence type="ECO:0000313" key="2">
    <source>
        <dbReference type="Proteomes" id="UP000266177"/>
    </source>
</evidence>
<comment type="caution">
    <text evidence="1">The sequence shown here is derived from an EMBL/GenBank/DDBJ whole genome shotgun (WGS) entry which is preliminary data.</text>
</comment>
<reference evidence="1 2" key="1">
    <citation type="submission" date="2018-09" db="EMBL/GenBank/DDBJ databases">
        <title>Paenibacillus SK2017-BO5.</title>
        <authorList>
            <person name="Piskunova J.V."/>
            <person name="Dubiley S.A."/>
            <person name="Severinov K.V."/>
        </authorList>
    </citation>
    <scope>NUCLEOTIDE SEQUENCE [LARGE SCALE GENOMIC DNA]</scope>
    <source>
        <strain evidence="1 2">BO5</strain>
    </source>
</reference>
<evidence type="ECO:0000313" key="1">
    <source>
        <dbReference type="EMBL" id="RJG23773.1"/>
    </source>
</evidence>
<dbReference type="AlphaFoldDB" id="A0A3A3GLX8"/>
<proteinExistence type="predicted"/>
<protein>
    <submittedName>
        <fullName evidence="1">Uncharacterized protein</fullName>
    </submittedName>
</protein>